<accession>A0ABT2ZIZ5</accession>
<sequence>MRQVTHGDVIALARAVVDLPPACRISEIVRVLECAHAADLYRKHKGRSHPFWGNGSLAGAVMGKAAKVTEPFQSDTRYLEAMAAVIETLLDWKHRKT</sequence>
<reference evidence="2 3" key="1">
    <citation type="submission" date="2022-10" db="EMBL/GenBank/DDBJ databases">
        <title>Defluviimonas sp. nov., isolated from ocean surface sediments.</title>
        <authorList>
            <person name="He W."/>
            <person name="Wang L."/>
            <person name="Zhang D.-F."/>
        </authorList>
    </citation>
    <scope>NUCLEOTIDE SEQUENCE [LARGE SCALE GENOMIC DNA]</scope>
    <source>
        <strain evidence="2 3">WL0050</strain>
    </source>
</reference>
<evidence type="ECO:0000313" key="3">
    <source>
        <dbReference type="Proteomes" id="UP001652564"/>
    </source>
</evidence>
<dbReference type="RefSeq" id="WP_263738287.1">
    <property type="nucleotide sequence ID" value="NZ_JAOWKZ010000001.1"/>
</dbReference>
<organism evidence="2 3">
    <name type="scientific">Albidovulum litorale</name>
    <dbReference type="NCBI Taxonomy" id="2984134"/>
    <lineage>
        <taxon>Bacteria</taxon>
        <taxon>Pseudomonadati</taxon>
        <taxon>Pseudomonadota</taxon>
        <taxon>Alphaproteobacteria</taxon>
        <taxon>Rhodobacterales</taxon>
        <taxon>Paracoccaceae</taxon>
        <taxon>Albidovulum</taxon>
    </lineage>
</organism>
<dbReference type="InterPro" id="IPR056644">
    <property type="entry name" value="DUF7742"/>
</dbReference>
<protein>
    <recommendedName>
        <fullName evidence="1">DUF7742 domain-containing protein</fullName>
    </recommendedName>
</protein>
<proteinExistence type="predicted"/>
<dbReference type="EMBL" id="JAOWKZ010000001">
    <property type="protein sequence ID" value="MCV2871097.1"/>
    <property type="molecule type" value="Genomic_DNA"/>
</dbReference>
<comment type="caution">
    <text evidence="2">The sequence shown here is derived from an EMBL/GenBank/DDBJ whole genome shotgun (WGS) entry which is preliminary data.</text>
</comment>
<gene>
    <name evidence="2" type="ORF">OEZ71_02180</name>
</gene>
<evidence type="ECO:0000259" key="1">
    <source>
        <dbReference type="Pfam" id="PF24891"/>
    </source>
</evidence>
<name>A0ABT2ZIZ5_9RHOB</name>
<dbReference type="Proteomes" id="UP001652564">
    <property type="component" value="Unassembled WGS sequence"/>
</dbReference>
<evidence type="ECO:0000313" key="2">
    <source>
        <dbReference type="EMBL" id="MCV2871097.1"/>
    </source>
</evidence>
<dbReference type="Pfam" id="PF24891">
    <property type="entry name" value="DUF7742"/>
    <property type="match status" value="1"/>
</dbReference>
<keyword evidence="3" id="KW-1185">Reference proteome</keyword>
<feature type="domain" description="DUF7742" evidence="1">
    <location>
        <begin position="2"/>
        <end position="89"/>
    </location>
</feature>